<evidence type="ECO:0000256" key="1">
    <source>
        <dbReference type="SAM" id="MobiDB-lite"/>
    </source>
</evidence>
<name>A0A8W8II01_MAGGI</name>
<dbReference type="PANTHER" id="PTHR38563:SF1">
    <property type="entry name" value="FL(2)D-ASSOCIATED COMPLEX COMPONENT"/>
    <property type="match status" value="1"/>
</dbReference>
<feature type="compositionally biased region" description="Low complexity" evidence="1">
    <location>
        <begin position="340"/>
        <end position="350"/>
    </location>
</feature>
<feature type="region of interest" description="Disordered" evidence="1">
    <location>
        <begin position="1"/>
        <end position="454"/>
    </location>
</feature>
<feature type="compositionally biased region" description="Basic and acidic residues" evidence="1">
    <location>
        <begin position="1"/>
        <end position="62"/>
    </location>
</feature>
<dbReference type="AlphaFoldDB" id="A0A8W8II01"/>
<feature type="compositionally biased region" description="Acidic residues" evidence="1">
    <location>
        <begin position="421"/>
        <end position="441"/>
    </location>
</feature>
<accession>A0A8W8II01</accession>
<dbReference type="EnsemblMetazoa" id="G14058.1">
    <property type="protein sequence ID" value="G14058.1:cds"/>
    <property type="gene ID" value="G14058"/>
</dbReference>
<feature type="compositionally biased region" description="Basic and acidic residues" evidence="1">
    <location>
        <begin position="75"/>
        <end position="119"/>
    </location>
</feature>
<proteinExistence type="predicted"/>
<feature type="compositionally biased region" description="Basic and acidic residues" evidence="1">
    <location>
        <begin position="250"/>
        <end position="288"/>
    </location>
</feature>
<reference evidence="2" key="1">
    <citation type="submission" date="2022-08" db="UniProtKB">
        <authorList>
            <consortium name="EnsemblMetazoa"/>
        </authorList>
    </citation>
    <scope>IDENTIFICATION</scope>
    <source>
        <strain evidence="2">05x7-T-G4-1.051#20</strain>
    </source>
</reference>
<dbReference type="InterPro" id="IPR040427">
    <property type="entry name" value="Flacc"/>
</dbReference>
<sequence length="656" mass="74916">MREKSHDKKWEESPERLAGDRETEKVKGEVEDRGKRDTEREERSSQGRDRTSRDKGDPTPTKKKDKKVKKSHKEKSKEEEKVEEHKDKKEKVESRKESRKRGHDDKDRSVSPAPRREADLSPTPSTKRVRDISPTPSTKKARDLSPTPSTKKAREISPTPSTKRSRELSPAESHRSKREVSPALSHRSKSSAVAPVEKLSTKGGEEEEKSRSRDWDRGSEKSDRKGRERHASSPFSVEEDRRSRISKRSRSPEVRGDQRDQDRRKKRRTDKEDDRKSSDKPKEEDRKSVSRRSQGSQPDNKHSDWSEDSEEVPKTAENTEKEQVASALPEHLQTRRQRSQSRSSIGSTGRSSHRDNRSRRSSFDRGRRDRSPDNRTSSRPSSKERSSKARASSIEDREKEKSKRETSESKTVAPPLKEEEKNDIDEEENSDDNLSLEEISSEEGSVIGEEEKKPSIMDIVDIDWTSLVQSSQPKPASTGSALQRFRAPAIFASLGVSKEFAGEKLFKKIQSSCQQELEAQREKDSETPSKLVVYELQDSLKKVQTERSTAFSSKKDILAKIGNFRRALCARKDIEIRRKLCRVDTNLDQSFNPPIPDQELCKLSAQLLSQCSDVFPVKKEETTPPAIKPEIQLCLRLARGHEGSIVVNQLRKMVLS</sequence>
<dbReference type="GO" id="GO:0036396">
    <property type="term" value="C:RNA N6-methyladenosine methyltransferase complex"/>
    <property type="evidence" value="ECO:0007669"/>
    <property type="project" value="InterPro"/>
</dbReference>
<evidence type="ECO:0000313" key="3">
    <source>
        <dbReference type="Proteomes" id="UP000005408"/>
    </source>
</evidence>
<protein>
    <submittedName>
        <fullName evidence="2">Uncharacterized protein</fullName>
    </submittedName>
</protein>
<evidence type="ECO:0000313" key="2">
    <source>
        <dbReference type="EnsemblMetazoa" id="G14058.1:cds"/>
    </source>
</evidence>
<feature type="compositionally biased region" description="Basic and acidic residues" evidence="1">
    <location>
        <begin position="299"/>
        <end position="323"/>
    </location>
</feature>
<feature type="compositionally biased region" description="Basic residues" evidence="1">
    <location>
        <begin position="63"/>
        <end position="74"/>
    </location>
</feature>
<dbReference type="Proteomes" id="UP000005408">
    <property type="component" value="Unassembled WGS sequence"/>
</dbReference>
<feature type="compositionally biased region" description="Basic and acidic residues" evidence="1">
    <location>
        <begin position="199"/>
        <end position="231"/>
    </location>
</feature>
<dbReference type="GO" id="GO:0016556">
    <property type="term" value="P:mRNA modification"/>
    <property type="evidence" value="ECO:0007669"/>
    <property type="project" value="InterPro"/>
</dbReference>
<organism evidence="2 3">
    <name type="scientific">Magallana gigas</name>
    <name type="common">Pacific oyster</name>
    <name type="synonym">Crassostrea gigas</name>
    <dbReference type="NCBI Taxonomy" id="29159"/>
    <lineage>
        <taxon>Eukaryota</taxon>
        <taxon>Metazoa</taxon>
        <taxon>Spiralia</taxon>
        <taxon>Lophotrochozoa</taxon>
        <taxon>Mollusca</taxon>
        <taxon>Bivalvia</taxon>
        <taxon>Autobranchia</taxon>
        <taxon>Pteriomorphia</taxon>
        <taxon>Ostreida</taxon>
        <taxon>Ostreoidea</taxon>
        <taxon>Ostreidae</taxon>
        <taxon>Magallana</taxon>
    </lineage>
</organism>
<feature type="compositionally biased region" description="Basic and acidic residues" evidence="1">
    <location>
        <begin position="164"/>
        <end position="180"/>
    </location>
</feature>
<keyword evidence="3" id="KW-1185">Reference proteome</keyword>
<feature type="compositionally biased region" description="Basic and acidic residues" evidence="1">
    <location>
        <begin position="381"/>
        <end position="408"/>
    </location>
</feature>
<dbReference type="PANTHER" id="PTHR38563">
    <property type="entry name" value="FL(2)D-ASSOCIATED COMPLEX COMPONENT"/>
    <property type="match status" value="1"/>
</dbReference>
<feature type="compositionally biased region" description="Basic and acidic residues" evidence="1">
    <location>
        <begin position="361"/>
        <end position="373"/>
    </location>
</feature>